<feature type="domain" description="SCP" evidence="1">
    <location>
        <begin position="8"/>
        <end position="151"/>
    </location>
</feature>
<organism evidence="2 3">
    <name type="scientific">Cylicostephanus goldi</name>
    <name type="common">Nematode worm</name>
    <dbReference type="NCBI Taxonomy" id="71465"/>
    <lineage>
        <taxon>Eukaryota</taxon>
        <taxon>Metazoa</taxon>
        <taxon>Ecdysozoa</taxon>
        <taxon>Nematoda</taxon>
        <taxon>Chromadorea</taxon>
        <taxon>Rhabditida</taxon>
        <taxon>Rhabditina</taxon>
        <taxon>Rhabditomorpha</taxon>
        <taxon>Strongyloidea</taxon>
        <taxon>Strongylidae</taxon>
        <taxon>Cylicostephanus</taxon>
    </lineage>
</organism>
<dbReference type="EMBL" id="UYRV01004764">
    <property type="protein sequence ID" value="VDK51905.1"/>
    <property type="molecule type" value="Genomic_DNA"/>
</dbReference>
<keyword evidence="3" id="KW-1185">Reference proteome</keyword>
<dbReference type="OrthoDB" id="5876828at2759"/>
<evidence type="ECO:0000313" key="3">
    <source>
        <dbReference type="Proteomes" id="UP000271889"/>
    </source>
</evidence>
<accession>A0A3P6RDU9</accession>
<dbReference type="InterPro" id="IPR001283">
    <property type="entry name" value="CRISP-related"/>
</dbReference>
<dbReference type="InterPro" id="IPR035940">
    <property type="entry name" value="CAP_sf"/>
</dbReference>
<dbReference type="SMART" id="SM00198">
    <property type="entry name" value="SCP"/>
    <property type="match status" value="1"/>
</dbReference>
<gene>
    <name evidence="2" type="ORF">CGOC_LOCUS2194</name>
</gene>
<proteinExistence type="predicted"/>
<protein>
    <recommendedName>
        <fullName evidence="1">SCP domain-containing protein</fullName>
    </recommendedName>
</protein>
<dbReference type="Pfam" id="PF00188">
    <property type="entry name" value="CAP"/>
    <property type="match status" value="1"/>
</dbReference>
<name>A0A3P6RDU9_CYLGO</name>
<dbReference type="PANTHER" id="PTHR10334">
    <property type="entry name" value="CYSTEINE-RICH SECRETORY PROTEIN-RELATED"/>
    <property type="match status" value="1"/>
</dbReference>
<dbReference type="InterPro" id="IPR014044">
    <property type="entry name" value="CAP_dom"/>
</dbReference>
<dbReference type="Gene3D" id="3.40.33.10">
    <property type="entry name" value="CAP"/>
    <property type="match status" value="1"/>
</dbReference>
<dbReference type="AlphaFoldDB" id="A0A3P6RDU9"/>
<evidence type="ECO:0000259" key="1">
    <source>
        <dbReference type="SMART" id="SM00198"/>
    </source>
</evidence>
<evidence type="ECO:0000313" key="2">
    <source>
        <dbReference type="EMBL" id="VDK51905.1"/>
    </source>
</evidence>
<dbReference type="SUPFAM" id="SSF55797">
    <property type="entry name" value="PR-1-like"/>
    <property type="match status" value="1"/>
</dbReference>
<dbReference type="Proteomes" id="UP000271889">
    <property type="component" value="Unassembled WGS sequence"/>
</dbReference>
<sequence>MITKGLVRKISGNAFPQAGNMMKLKYNCTLEALALSRARKCGLNNAEAPRQRERDGNEAFVRQENVLTDEGVIRWIGLHRVNLQIQAINGWWSHIHQRRTGLGRAVTFKEKHIAHPISQSTQIAWAETREVGCGIAKCGKAYNVICQYYPR</sequence>
<reference evidence="2 3" key="1">
    <citation type="submission" date="2018-11" db="EMBL/GenBank/DDBJ databases">
        <authorList>
            <consortium name="Pathogen Informatics"/>
        </authorList>
    </citation>
    <scope>NUCLEOTIDE SEQUENCE [LARGE SCALE GENOMIC DNA]</scope>
</reference>
<dbReference type="CDD" id="cd05380">
    <property type="entry name" value="CAP_euk"/>
    <property type="match status" value="1"/>
</dbReference>